<comment type="caution">
    <text evidence="1">The sequence shown here is derived from an EMBL/GenBank/DDBJ whole genome shotgun (WGS) entry which is preliminary data.</text>
</comment>
<evidence type="ECO:0000313" key="2">
    <source>
        <dbReference type="Proteomes" id="UP000249169"/>
    </source>
</evidence>
<keyword evidence="2" id="KW-1185">Reference proteome</keyword>
<protein>
    <submittedName>
        <fullName evidence="1">Uncharacterized protein</fullName>
    </submittedName>
</protein>
<organism evidence="1 2">
    <name type="scientific">Lujinxingia litoralis</name>
    <dbReference type="NCBI Taxonomy" id="2211119"/>
    <lineage>
        <taxon>Bacteria</taxon>
        <taxon>Deltaproteobacteria</taxon>
        <taxon>Bradymonadales</taxon>
        <taxon>Lujinxingiaceae</taxon>
        <taxon>Lujinxingia</taxon>
    </lineage>
</organism>
<name>A0A328C4D0_9DELT</name>
<dbReference type="OrthoDB" id="5498088at2"/>
<proteinExistence type="predicted"/>
<sequence length="505" mass="53290">MGTPRTSSLALAALILTSALLLLAGCSFESAQLASVRCEQEGEVRDDQRCTEGYWVKTDDLLDLGLGDTADTPDVCVPESDSALCADHGAVCGPLSVTDRCGEPRNVECGSCPGESYEREVGDPYPCCEGNQTCMCQDVERFGPGCEDGTCKEIFLGQETRTSGCAPCAAECDSWGECSWSSTCALTGERTRSCTGQACQAGACVDADAPFNETEACPRDTDTLSCAVPDACSTGTCGAGECQSSPRCEGTTESCGCESCEDCSLRDGWYNRGTAEPCCGTGSTASSCLCQTREYREYSCDGTACTYEVTNTDVIQSNCTTCQPKSCVDYSPCETGSTCGTQGTRTRTCQREICEPTTGECTARINVEEHSCVVDTAGRSCDLNDTDSCIMGVCSEGSCISVPVCEGTNASCGCATCEDCTQRADEWIVDEDSLADCCHEGGVCQCGQEVLHTWRCGDTGCERYPTATVRDAQTSCTHCQHGCIEPGGSPCCRRTGSDHDTSCQQ</sequence>
<evidence type="ECO:0000313" key="1">
    <source>
        <dbReference type="EMBL" id="RAL21589.1"/>
    </source>
</evidence>
<accession>A0A328C4D0</accession>
<dbReference type="Proteomes" id="UP000249169">
    <property type="component" value="Unassembled WGS sequence"/>
</dbReference>
<dbReference type="EMBL" id="QHKO01000005">
    <property type="protein sequence ID" value="RAL21589.1"/>
    <property type="molecule type" value="Genomic_DNA"/>
</dbReference>
<reference evidence="1 2" key="1">
    <citation type="submission" date="2018-05" db="EMBL/GenBank/DDBJ databases">
        <title>Lujinxingia marina gen. nov. sp. nov., a new facultative anaerobic member of the class Deltaproteobacteria, and proposal of Lujinxingaceae fam. nov.</title>
        <authorList>
            <person name="Li C.-M."/>
        </authorList>
    </citation>
    <scope>NUCLEOTIDE SEQUENCE [LARGE SCALE GENOMIC DNA]</scope>
    <source>
        <strain evidence="1 2">B210</strain>
    </source>
</reference>
<dbReference type="PROSITE" id="PS51257">
    <property type="entry name" value="PROKAR_LIPOPROTEIN"/>
    <property type="match status" value="1"/>
</dbReference>
<dbReference type="RefSeq" id="WP_111730154.1">
    <property type="nucleotide sequence ID" value="NZ_QHKO01000005.1"/>
</dbReference>
<gene>
    <name evidence="1" type="ORF">DL240_12085</name>
</gene>
<dbReference type="AlphaFoldDB" id="A0A328C4D0"/>